<dbReference type="AlphaFoldDB" id="A0A0V1PQ85"/>
<dbReference type="InterPro" id="IPR026992">
    <property type="entry name" value="DIOX_N"/>
</dbReference>
<sequence length="404" mass="46848">MNKDWVRSKKEINAKYNLRTFIEASPDVKGKYEIIDLPAIDLSLYKEGPENLESRQKLAIILEESLMEHGFFKLVGHGIEKEVFDNLKAIGQSIFELPEEEKSNFIASSQFIEEERNRDLGVVRGVGFKPKGYWTYANETKDNVEFFNVRHFLHKDIFFNRLSYPEFVRNNLDDIFNYFRYLHFKVLKKVLNLIDIVLELPEGTLWKKFFKVVDNEIDNSGGGFGRFLLYHEVDKNYNKSTNNTWMRGHTDATALTFIVSQPILSLQIRDYKTQEWKFVSYTPNSLVVNIGDAFQQLTGGYFKSSVHRVVTSIGHQSHFKRNTIIYFCDPSRNTYIDPEELNSPKLNALGLKSDLKRRVTFGEWDDAKGRILNKKSNTQSKPLNILGRESIGSLIPDIIKSSRS</sequence>
<comment type="caution">
    <text evidence="3">The sequence shown here is derived from an EMBL/GenBank/DDBJ whole genome shotgun (WGS) entry which is preliminary data.</text>
</comment>
<feature type="domain" description="Fe2OG dioxygenase" evidence="2">
    <location>
        <begin position="223"/>
        <end position="330"/>
    </location>
</feature>
<keyword evidence="4" id="KW-1185">Reference proteome</keyword>
<name>A0A0V1PQ85_9ASCO</name>
<dbReference type="GO" id="GO:0044283">
    <property type="term" value="P:small molecule biosynthetic process"/>
    <property type="evidence" value="ECO:0007669"/>
    <property type="project" value="UniProtKB-ARBA"/>
</dbReference>
<dbReference type="InterPro" id="IPR050231">
    <property type="entry name" value="Iron_ascorbate_oxido_reductase"/>
</dbReference>
<dbReference type="Pfam" id="PF03171">
    <property type="entry name" value="2OG-FeII_Oxy"/>
    <property type="match status" value="1"/>
</dbReference>
<reference evidence="3 4" key="1">
    <citation type="submission" date="2015-11" db="EMBL/GenBank/DDBJ databases">
        <title>The genome of Debaryomyces fabryi.</title>
        <authorList>
            <person name="Tafer H."/>
            <person name="Lopandic K."/>
        </authorList>
    </citation>
    <scope>NUCLEOTIDE SEQUENCE [LARGE SCALE GENOMIC DNA]</scope>
    <source>
        <strain evidence="3 4">CBS 789</strain>
    </source>
</reference>
<dbReference type="Proteomes" id="UP000054251">
    <property type="component" value="Unassembled WGS sequence"/>
</dbReference>
<dbReference type="PANTHER" id="PTHR47990">
    <property type="entry name" value="2-OXOGLUTARATE (2OG) AND FE(II)-DEPENDENT OXYGENASE SUPERFAMILY PROTEIN-RELATED"/>
    <property type="match status" value="1"/>
</dbReference>
<proteinExistence type="inferred from homology"/>
<dbReference type="Gene3D" id="2.60.120.330">
    <property type="entry name" value="B-lactam Antibiotic, Isopenicillin N Synthase, Chain"/>
    <property type="match status" value="1"/>
</dbReference>
<dbReference type="OrthoDB" id="406156at2759"/>
<gene>
    <name evidence="3" type="ORF">AC631_05837</name>
</gene>
<dbReference type="PROSITE" id="PS51471">
    <property type="entry name" value="FE2OG_OXY"/>
    <property type="match status" value="1"/>
</dbReference>
<dbReference type="EMBL" id="LMYN01000297">
    <property type="protein sequence ID" value="KRZ98403.1"/>
    <property type="molecule type" value="Genomic_DNA"/>
</dbReference>
<dbReference type="GeneID" id="26842846"/>
<dbReference type="SUPFAM" id="SSF51197">
    <property type="entry name" value="Clavaminate synthase-like"/>
    <property type="match status" value="1"/>
</dbReference>
<evidence type="ECO:0000256" key="1">
    <source>
        <dbReference type="RuleBase" id="RU003682"/>
    </source>
</evidence>
<dbReference type="InterPro" id="IPR005123">
    <property type="entry name" value="Oxoglu/Fe-dep_dioxygenase_dom"/>
</dbReference>
<dbReference type="Pfam" id="PF14226">
    <property type="entry name" value="DIOX_N"/>
    <property type="match status" value="1"/>
</dbReference>
<keyword evidence="1" id="KW-0479">Metal-binding</keyword>
<keyword evidence="1" id="KW-0408">Iron</keyword>
<evidence type="ECO:0000259" key="2">
    <source>
        <dbReference type="PROSITE" id="PS51471"/>
    </source>
</evidence>
<evidence type="ECO:0000313" key="4">
    <source>
        <dbReference type="Proteomes" id="UP000054251"/>
    </source>
</evidence>
<dbReference type="RefSeq" id="XP_015464506.1">
    <property type="nucleotide sequence ID" value="XM_015614666.1"/>
</dbReference>
<keyword evidence="1" id="KW-0560">Oxidoreductase</keyword>
<organism evidence="3 4">
    <name type="scientific">Debaryomyces fabryi</name>
    <dbReference type="NCBI Taxonomy" id="58627"/>
    <lineage>
        <taxon>Eukaryota</taxon>
        <taxon>Fungi</taxon>
        <taxon>Dikarya</taxon>
        <taxon>Ascomycota</taxon>
        <taxon>Saccharomycotina</taxon>
        <taxon>Pichiomycetes</taxon>
        <taxon>Debaryomycetaceae</taxon>
        <taxon>Debaryomyces</taxon>
    </lineage>
</organism>
<evidence type="ECO:0000313" key="3">
    <source>
        <dbReference type="EMBL" id="KRZ98403.1"/>
    </source>
</evidence>
<comment type="similarity">
    <text evidence="1">Belongs to the iron/ascorbate-dependent oxidoreductase family.</text>
</comment>
<accession>A0A0V1PQ85</accession>
<dbReference type="GO" id="GO:0046872">
    <property type="term" value="F:metal ion binding"/>
    <property type="evidence" value="ECO:0007669"/>
    <property type="project" value="UniProtKB-KW"/>
</dbReference>
<protein>
    <recommendedName>
        <fullName evidence="2">Fe2OG dioxygenase domain-containing protein</fullName>
    </recommendedName>
</protein>
<dbReference type="GO" id="GO:0016491">
    <property type="term" value="F:oxidoreductase activity"/>
    <property type="evidence" value="ECO:0007669"/>
    <property type="project" value="UniProtKB-KW"/>
</dbReference>
<dbReference type="InterPro" id="IPR044861">
    <property type="entry name" value="IPNS-like_FE2OG_OXY"/>
</dbReference>
<dbReference type="InterPro" id="IPR027443">
    <property type="entry name" value="IPNS-like_sf"/>
</dbReference>